<dbReference type="InterPro" id="IPR057670">
    <property type="entry name" value="SH3_retrovirus"/>
</dbReference>
<sequence length="237" mass="27439">MWKGKRPSFRHIKIWGCEVFVRREAQDKLEARSKKCLFVGYPEESFGYLSYKPKNNVVFVARRGVFLEREMIYKENCGSKIDLKEIQESADEEPIMNTDTQQEVVTLVEPDDISLPIRRTSSRVSTRPDLKTVGLAKIKLIRIRLTIAAFHDYEIWQMDVKTVFLNGKLIKDAFMAQLEGFENAKYPKRVYKLQKAIYGLKRLLIAGIFASMRKSHSLDFVEAKMSPVYMSKSVGVL</sequence>
<evidence type="ECO:0000313" key="4">
    <source>
        <dbReference type="Proteomes" id="UP001151760"/>
    </source>
</evidence>
<evidence type="ECO:0000259" key="1">
    <source>
        <dbReference type="Pfam" id="PF07727"/>
    </source>
</evidence>
<proteinExistence type="predicted"/>
<protein>
    <submittedName>
        <fullName evidence="3">Retrotransposon protein, putative, ty1-copia subclass</fullName>
    </submittedName>
</protein>
<dbReference type="Proteomes" id="UP001151760">
    <property type="component" value="Unassembled WGS sequence"/>
</dbReference>
<feature type="domain" description="Retroviral polymerase SH3-like" evidence="2">
    <location>
        <begin position="17"/>
        <end position="74"/>
    </location>
</feature>
<evidence type="ECO:0000313" key="3">
    <source>
        <dbReference type="EMBL" id="GJT83069.1"/>
    </source>
</evidence>
<comment type="caution">
    <text evidence="3">The sequence shown here is derived from an EMBL/GenBank/DDBJ whole genome shotgun (WGS) entry which is preliminary data.</text>
</comment>
<dbReference type="Pfam" id="PF07727">
    <property type="entry name" value="RVT_2"/>
    <property type="match status" value="1"/>
</dbReference>
<dbReference type="InterPro" id="IPR013103">
    <property type="entry name" value="RVT_2"/>
</dbReference>
<keyword evidence="4" id="KW-1185">Reference proteome</keyword>
<dbReference type="EMBL" id="BQNB010019227">
    <property type="protein sequence ID" value="GJT83069.1"/>
    <property type="molecule type" value="Genomic_DNA"/>
</dbReference>
<gene>
    <name evidence="3" type="ORF">Tco_1057411</name>
</gene>
<feature type="domain" description="Reverse transcriptase Ty1/copia-type" evidence="1">
    <location>
        <begin position="136"/>
        <end position="202"/>
    </location>
</feature>
<evidence type="ECO:0000259" key="2">
    <source>
        <dbReference type="Pfam" id="PF25597"/>
    </source>
</evidence>
<organism evidence="3 4">
    <name type="scientific">Tanacetum coccineum</name>
    <dbReference type="NCBI Taxonomy" id="301880"/>
    <lineage>
        <taxon>Eukaryota</taxon>
        <taxon>Viridiplantae</taxon>
        <taxon>Streptophyta</taxon>
        <taxon>Embryophyta</taxon>
        <taxon>Tracheophyta</taxon>
        <taxon>Spermatophyta</taxon>
        <taxon>Magnoliopsida</taxon>
        <taxon>eudicotyledons</taxon>
        <taxon>Gunneridae</taxon>
        <taxon>Pentapetalae</taxon>
        <taxon>asterids</taxon>
        <taxon>campanulids</taxon>
        <taxon>Asterales</taxon>
        <taxon>Asteraceae</taxon>
        <taxon>Asteroideae</taxon>
        <taxon>Anthemideae</taxon>
        <taxon>Anthemidinae</taxon>
        <taxon>Tanacetum</taxon>
    </lineage>
</organism>
<accession>A0ABQ5H6M6</accession>
<name>A0ABQ5H6M6_9ASTR</name>
<dbReference type="Pfam" id="PF25597">
    <property type="entry name" value="SH3_retrovirus"/>
    <property type="match status" value="1"/>
</dbReference>
<reference evidence="3" key="2">
    <citation type="submission" date="2022-01" db="EMBL/GenBank/DDBJ databases">
        <authorList>
            <person name="Yamashiro T."/>
            <person name="Shiraishi A."/>
            <person name="Satake H."/>
            <person name="Nakayama K."/>
        </authorList>
    </citation>
    <scope>NUCLEOTIDE SEQUENCE</scope>
</reference>
<reference evidence="3" key="1">
    <citation type="journal article" date="2022" name="Int. J. Mol. Sci.">
        <title>Draft Genome of Tanacetum Coccineum: Genomic Comparison of Closely Related Tanacetum-Family Plants.</title>
        <authorList>
            <person name="Yamashiro T."/>
            <person name="Shiraishi A."/>
            <person name="Nakayama K."/>
            <person name="Satake H."/>
        </authorList>
    </citation>
    <scope>NUCLEOTIDE SEQUENCE</scope>
</reference>